<feature type="compositionally biased region" description="Low complexity" evidence="4">
    <location>
        <begin position="123"/>
        <end position="143"/>
    </location>
</feature>
<evidence type="ECO:0000256" key="2">
    <source>
        <dbReference type="ARBA" id="ARBA00022737"/>
    </source>
</evidence>
<feature type="region of interest" description="Disordered" evidence="4">
    <location>
        <begin position="276"/>
        <end position="313"/>
    </location>
</feature>
<dbReference type="Pfam" id="PF04032">
    <property type="entry name" value="Rpr2"/>
    <property type="match status" value="1"/>
</dbReference>
<feature type="region of interest" description="Disordered" evidence="4">
    <location>
        <begin position="69"/>
        <end position="90"/>
    </location>
</feature>
<feature type="compositionally biased region" description="Polar residues" evidence="4">
    <location>
        <begin position="110"/>
        <end position="122"/>
    </location>
</feature>
<evidence type="ECO:0000313" key="7">
    <source>
        <dbReference type="Proteomes" id="UP000006701"/>
    </source>
</evidence>
<protein>
    <recommendedName>
        <fullName evidence="5">TATA-binding protein interacting (TIP20) domain-containing protein</fullName>
    </recommendedName>
</protein>
<feature type="region of interest" description="Disordered" evidence="4">
    <location>
        <begin position="108"/>
        <end position="166"/>
    </location>
</feature>
<evidence type="ECO:0000256" key="3">
    <source>
        <dbReference type="ARBA" id="ARBA00022786"/>
    </source>
</evidence>
<organism evidence="6 7">
    <name type="scientific">Aspergillus clavatus (strain ATCC 1007 / CBS 513.65 / DSM 816 / NCTC 3887 / NRRL 1 / QM 1276 / 107)</name>
    <dbReference type="NCBI Taxonomy" id="344612"/>
    <lineage>
        <taxon>Eukaryota</taxon>
        <taxon>Fungi</taxon>
        <taxon>Dikarya</taxon>
        <taxon>Ascomycota</taxon>
        <taxon>Pezizomycotina</taxon>
        <taxon>Eurotiomycetes</taxon>
        <taxon>Eurotiomycetidae</taxon>
        <taxon>Eurotiales</taxon>
        <taxon>Aspergillaceae</taxon>
        <taxon>Aspergillus</taxon>
        <taxon>Aspergillus subgen. Fumigati</taxon>
    </lineage>
</organism>
<accession>A1CTT3</accession>
<dbReference type="KEGG" id="act:ACLA_084150"/>
<dbReference type="STRING" id="344612.A1CTT3"/>
<evidence type="ECO:0000256" key="1">
    <source>
        <dbReference type="ARBA" id="ARBA00007657"/>
    </source>
</evidence>
<dbReference type="OMA" id="AYIPHFQ"/>
<keyword evidence="3" id="KW-0833">Ubl conjugation pathway</keyword>
<evidence type="ECO:0000259" key="5">
    <source>
        <dbReference type="Pfam" id="PF08623"/>
    </source>
</evidence>
<dbReference type="InterPro" id="IPR039852">
    <property type="entry name" value="CAND1/CAND2"/>
</dbReference>
<dbReference type="Pfam" id="PF08623">
    <property type="entry name" value="TIP120"/>
    <property type="match status" value="1"/>
</dbReference>
<dbReference type="HOGENOM" id="CLU_007157_0_0_1"/>
<dbReference type="GeneID" id="4699850"/>
<dbReference type="RefSeq" id="XP_001268146.1">
    <property type="nucleotide sequence ID" value="XM_001268145.1"/>
</dbReference>
<dbReference type="VEuPathDB" id="FungiDB:ACLA_084150"/>
<dbReference type="AlphaFoldDB" id="A1CTT3"/>
<reference evidence="6 7" key="1">
    <citation type="journal article" date="2008" name="PLoS Genet.">
        <title>Genomic islands in the pathogenic filamentous fungus Aspergillus fumigatus.</title>
        <authorList>
            <person name="Fedorova N.D."/>
            <person name="Khaldi N."/>
            <person name="Joardar V.S."/>
            <person name="Maiti R."/>
            <person name="Amedeo P."/>
            <person name="Anderson M.J."/>
            <person name="Crabtree J."/>
            <person name="Silva J.C."/>
            <person name="Badger J.H."/>
            <person name="Albarraq A."/>
            <person name="Angiuoli S."/>
            <person name="Bussey H."/>
            <person name="Bowyer P."/>
            <person name="Cotty P.J."/>
            <person name="Dyer P.S."/>
            <person name="Egan A."/>
            <person name="Galens K."/>
            <person name="Fraser-Liggett C.M."/>
            <person name="Haas B.J."/>
            <person name="Inman J.M."/>
            <person name="Kent R."/>
            <person name="Lemieux S."/>
            <person name="Malavazi I."/>
            <person name="Orvis J."/>
            <person name="Roemer T."/>
            <person name="Ronning C.M."/>
            <person name="Sundaram J.P."/>
            <person name="Sutton G."/>
            <person name="Turner G."/>
            <person name="Venter J.C."/>
            <person name="White O.R."/>
            <person name="Whitty B.R."/>
            <person name="Youngman P."/>
            <person name="Wolfe K.H."/>
            <person name="Goldman G.H."/>
            <person name="Wortman J.R."/>
            <person name="Jiang B."/>
            <person name="Denning D.W."/>
            <person name="Nierman W.C."/>
        </authorList>
    </citation>
    <scope>NUCLEOTIDE SEQUENCE [LARGE SCALE GENOMIC DNA]</scope>
    <source>
        <strain evidence="7">ATCC 1007 / CBS 513.65 / DSM 816 / NCTC 3887 / NRRL 1</strain>
    </source>
</reference>
<dbReference type="OrthoDB" id="6260732at2759"/>
<dbReference type="Gene3D" id="1.25.10.10">
    <property type="entry name" value="Leucine-rich Repeat Variant"/>
    <property type="match status" value="1"/>
</dbReference>
<sequence>MPASDHAPRLSFLKDSANSLNSLSPSTAAHLLMVHNQILHEEFKALNQRQLDFACGACGSIRNPTTSKTIQIKKKKSKRADSSAAKPSTGGATVYKCLPCRRRTVKPTVRLSTSSRPGMTSIASSNMQTTTSTTGSTVAASDTESLDVNRSSKSVENASSKKRAKARKAGGLQALLASKQQTQSKSSQSLDLFDFLQHLSSHSLIQQDDTLMSDSMSTYSQDDEHDPQEDELRETALVTLETLISSCSQQIQPYLINAVNSSLRFLKYDPNVADVEDDEEMGGTQDDSSEDDATEEPDMEDDEFGEFEDEGGYSDIDDMSWKVRRCAAKLLYTVISTYGRTRALDDTALYQQIAPALISRFKNEREESVKLEVVSTMTALVRKTSEGAMIITSNGFLESVGGSKNSRKRRRQDSDASMIDFEPSIGTSSAISTPVIAPSSPKSGPQAELSRSVPVIVQNLVKMWKSASIPLRQAIIVLLKSLALVRYGGLADHLQQIEDPIVDVLKSSASGSASAPAGATASAGTLQTETLSLIAAIAETHTSDALLPFLIALIPGVIGAVNDRNYKVSSEALGAVEQIIKALTPPRVPAASQELASQIEKLYDVILSRITDTSADLEVRQRAIHVFGVLLARTSGEKGHEFLSSDRRSKGLSVLVDRLRNETTRLASVRAVDDIAVLCTRDTDVSITWISEVTLELGAQLRKSDRALRGASLEALRSLAMNPHTRIHYDDKTMKELEDCLLPLISADDFHLLAPSLIILAKLVPGNASLLVNENLISALCSIVLAPLVGTVLKAMLLLVRVIGEEGAGAELMQKLLRDVGINGDTSVVGRAIGTLLVYGGPKLGVRMEDFLTELDTAQDAQRKCLALAILGEIGLRMGSTCSLTPQLFITHFNSKSDKVRLAAATALGNAAAGNAKTYLPVILSGLEKSNPQSYLLLHSVKELLQHPEIIRPDVAPTAIKLWQALLLVSEEEDNRAVGAECIGRLALIDPVNYIPHFQDYLSNRDPTIRGVVISAFRYTLTDSRNTYNDVLRPLIVPLLVNMLSDRDLGNHRLALTTLNSAIHNKMDIILPHLSELLPAVFGDTQIKPELIREVQMGPFKHKVDDGLELRKTAYETLYASLDTAFSVSHVSEFYDRILAGLEDEQDIRTICNLMTSKLIPIAPEETQRYLDSLSERYSAVLSFKPKENAVKQELEKAQEASMGILKVTRELSKAFPNAEVSGDHHKWKAYMEWIRKTFAAQLKSLETEF</sequence>
<keyword evidence="2" id="KW-0677">Repeat</keyword>
<feature type="region of interest" description="Disordered" evidence="4">
    <location>
        <begin position="401"/>
        <end position="425"/>
    </location>
</feature>
<dbReference type="Proteomes" id="UP000006701">
    <property type="component" value="Unassembled WGS sequence"/>
</dbReference>
<dbReference type="Pfam" id="PF25782">
    <property type="entry name" value="TPR_CAND1"/>
    <property type="match status" value="1"/>
</dbReference>
<feature type="domain" description="TATA-binding protein interacting (TIP20)" evidence="5">
    <location>
        <begin position="1069"/>
        <end position="1235"/>
    </location>
</feature>
<dbReference type="eggNOG" id="KOG1824">
    <property type="taxonomic scope" value="Eukaryota"/>
</dbReference>
<keyword evidence="7" id="KW-1185">Reference proteome</keyword>
<proteinExistence type="inferred from homology"/>
<dbReference type="EMBL" id="DS027060">
    <property type="protein sequence ID" value="EAW06720.1"/>
    <property type="molecule type" value="Genomic_DNA"/>
</dbReference>
<evidence type="ECO:0000256" key="4">
    <source>
        <dbReference type="SAM" id="MobiDB-lite"/>
    </source>
</evidence>
<dbReference type="GO" id="GO:0006396">
    <property type="term" value="P:RNA processing"/>
    <property type="evidence" value="ECO:0007669"/>
    <property type="project" value="InterPro"/>
</dbReference>
<name>A1CTT3_ASPCL</name>
<dbReference type="InterPro" id="IPR013932">
    <property type="entry name" value="TATA-bd_TIP120"/>
</dbReference>
<dbReference type="SUPFAM" id="SSF48371">
    <property type="entry name" value="ARM repeat"/>
    <property type="match status" value="1"/>
</dbReference>
<dbReference type="GO" id="GO:0010265">
    <property type="term" value="P:SCF complex assembly"/>
    <property type="evidence" value="ECO:0007669"/>
    <property type="project" value="InterPro"/>
</dbReference>
<comment type="similarity">
    <text evidence="1">Belongs to the CAND family.</text>
</comment>
<dbReference type="InterPro" id="IPR016024">
    <property type="entry name" value="ARM-type_fold"/>
</dbReference>
<feature type="compositionally biased region" description="Polar residues" evidence="4">
    <location>
        <begin position="146"/>
        <end position="157"/>
    </location>
</feature>
<evidence type="ECO:0000313" key="6">
    <source>
        <dbReference type="EMBL" id="EAW06720.1"/>
    </source>
</evidence>
<gene>
    <name evidence="6" type="ORF">ACLA_084150</name>
</gene>
<dbReference type="InterPro" id="IPR007175">
    <property type="entry name" value="Rpr2/Snm1/Rpp21"/>
</dbReference>
<dbReference type="PANTHER" id="PTHR12696">
    <property type="entry name" value="TIP120"/>
    <property type="match status" value="1"/>
</dbReference>
<dbReference type="InterPro" id="IPR011989">
    <property type="entry name" value="ARM-like"/>
</dbReference>